<name>A0A1X6PDN2_PORUM</name>
<keyword evidence="2" id="KW-1185">Reference proteome</keyword>
<evidence type="ECO:0000313" key="1">
    <source>
        <dbReference type="EMBL" id="OSX78987.1"/>
    </source>
</evidence>
<dbReference type="AlphaFoldDB" id="A0A1X6PDN2"/>
<sequence>MCLFTGAPFVTHFPSARVACLDERTLFFCILGYYHCIASGLQCICSAATLSDVRQLPPIAELNGGGNRVGTTAGVATATWQQLRQGDDGGQSSG</sequence>
<reference evidence="1 2" key="1">
    <citation type="submission" date="2017-03" db="EMBL/GenBank/DDBJ databases">
        <title>WGS assembly of Porphyra umbilicalis.</title>
        <authorList>
            <person name="Brawley S.H."/>
            <person name="Blouin N.A."/>
            <person name="Ficko-Blean E."/>
            <person name="Wheeler G.L."/>
            <person name="Lohr M."/>
            <person name="Goodson H.V."/>
            <person name="Jenkins J.W."/>
            <person name="Blaby-Haas C.E."/>
            <person name="Helliwell K.E."/>
            <person name="Chan C."/>
            <person name="Marriage T."/>
            <person name="Bhattacharya D."/>
            <person name="Klein A.S."/>
            <person name="Badis Y."/>
            <person name="Brodie J."/>
            <person name="Cao Y."/>
            <person name="Collen J."/>
            <person name="Dittami S.M."/>
            <person name="Gachon C.M."/>
            <person name="Green B.R."/>
            <person name="Karpowicz S."/>
            <person name="Kim J.W."/>
            <person name="Kudahl U."/>
            <person name="Lin S."/>
            <person name="Michel G."/>
            <person name="Mittag M."/>
            <person name="Olson B.J."/>
            <person name="Pangilinan J."/>
            <person name="Peng Y."/>
            <person name="Qiu H."/>
            <person name="Shu S."/>
            <person name="Singer J.T."/>
            <person name="Smith A.G."/>
            <person name="Sprecher B.N."/>
            <person name="Wagner V."/>
            <person name="Wang W."/>
            <person name="Wang Z.-Y."/>
            <person name="Yan J."/>
            <person name="Yarish C."/>
            <person name="Zoeuner-Riek S."/>
            <person name="Zhuang Y."/>
            <person name="Zou Y."/>
            <person name="Lindquist E.A."/>
            <person name="Grimwood J."/>
            <person name="Barry K."/>
            <person name="Rokhsar D.S."/>
            <person name="Schmutz J."/>
            <person name="Stiller J.W."/>
            <person name="Grossman A.R."/>
            <person name="Prochnik S.E."/>
        </authorList>
    </citation>
    <scope>NUCLEOTIDE SEQUENCE [LARGE SCALE GENOMIC DNA]</scope>
    <source>
        <strain evidence="1">4086291</strain>
    </source>
</reference>
<protein>
    <submittedName>
        <fullName evidence="1">Uncharacterized protein</fullName>
    </submittedName>
</protein>
<proteinExistence type="predicted"/>
<dbReference type="EMBL" id="KV918800">
    <property type="protein sequence ID" value="OSX78987.1"/>
    <property type="molecule type" value="Genomic_DNA"/>
</dbReference>
<dbReference type="Proteomes" id="UP000218209">
    <property type="component" value="Unassembled WGS sequence"/>
</dbReference>
<organism evidence="1 2">
    <name type="scientific">Porphyra umbilicalis</name>
    <name type="common">Purple laver</name>
    <name type="synonym">Red alga</name>
    <dbReference type="NCBI Taxonomy" id="2786"/>
    <lineage>
        <taxon>Eukaryota</taxon>
        <taxon>Rhodophyta</taxon>
        <taxon>Bangiophyceae</taxon>
        <taxon>Bangiales</taxon>
        <taxon>Bangiaceae</taxon>
        <taxon>Porphyra</taxon>
    </lineage>
</organism>
<evidence type="ECO:0000313" key="2">
    <source>
        <dbReference type="Proteomes" id="UP000218209"/>
    </source>
</evidence>
<accession>A0A1X6PDN2</accession>
<gene>
    <name evidence="1" type="ORF">BU14_0093s0030</name>
</gene>